<name>A0A3N4L773_9PEZI</name>
<keyword evidence="2" id="KW-1185">Reference proteome</keyword>
<dbReference type="InParanoid" id="A0A3N4L773"/>
<dbReference type="Proteomes" id="UP000267821">
    <property type="component" value="Unassembled WGS sequence"/>
</dbReference>
<dbReference type="AlphaFoldDB" id="A0A3N4L773"/>
<proteinExistence type="predicted"/>
<evidence type="ECO:0000313" key="1">
    <source>
        <dbReference type="EMBL" id="RPB18750.1"/>
    </source>
</evidence>
<sequence length="61" mass="6866">MLITNIFLYHKKKGKYGINSEKLRNSIMNMTEACKSQINRYTGSAGARISRGGRARGSERT</sequence>
<gene>
    <name evidence="1" type="ORF">L211DRAFT_690573</name>
</gene>
<protein>
    <submittedName>
        <fullName evidence="1">Uncharacterized protein</fullName>
    </submittedName>
</protein>
<dbReference type="EMBL" id="ML121610">
    <property type="protein sequence ID" value="RPB18750.1"/>
    <property type="molecule type" value="Genomic_DNA"/>
</dbReference>
<evidence type="ECO:0000313" key="2">
    <source>
        <dbReference type="Proteomes" id="UP000267821"/>
    </source>
</evidence>
<accession>A0A3N4L773</accession>
<organism evidence="1 2">
    <name type="scientific">Terfezia boudieri ATCC MYA-4762</name>
    <dbReference type="NCBI Taxonomy" id="1051890"/>
    <lineage>
        <taxon>Eukaryota</taxon>
        <taxon>Fungi</taxon>
        <taxon>Dikarya</taxon>
        <taxon>Ascomycota</taxon>
        <taxon>Pezizomycotina</taxon>
        <taxon>Pezizomycetes</taxon>
        <taxon>Pezizales</taxon>
        <taxon>Pezizaceae</taxon>
        <taxon>Terfezia</taxon>
    </lineage>
</organism>
<reference evidence="1 2" key="1">
    <citation type="journal article" date="2018" name="Nat. Ecol. Evol.">
        <title>Pezizomycetes genomes reveal the molecular basis of ectomycorrhizal truffle lifestyle.</title>
        <authorList>
            <person name="Murat C."/>
            <person name="Payen T."/>
            <person name="Noel B."/>
            <person name="Kuo A."/>
            <person name="Morin E."/>
            <person name="Chen J."/>
            <person name="Kohler A."/>
            <person name="Krizsan K."/>
            <person name="Balestrini R."/>
            <person name="Da Silva C."/>
            <person name="Montanini B."/>
            <person name="Hainaut M."/>
            <person name="Levati E."/>
            <person name="Barry K.W."/>
            <person name="Belfiori B."/>
            <person name="Cichocki N."/>
            <person name="Clum A."/>
            <person name="Dockter R.B."/>
            <person name="Fauchery L."/>
            <person name="Guy J."/>
            <person name="Iotti M."/>
            <person name="Le Tacon F."/>
            <person name="Lindquist E.A."/>
            <person name="Lipzen A."/>
            <person name="Malagnac F."/>
            <person name="Mello A."/>
            <person name="Molinier V."/>
            <person name="Miyauchi S."/>
            <person name="Poulain J."/>
            <person name="Riccioni C."/>
            <person name="Rubini A."/>
            <person name="Sitrit Y."/>
            <person name="Splivallo R."/>
            <person name="Traeger S."/>
            <person name="Wang M."/>
            <person name="Zifcakova L."/>
            <person name="Wipf D."/>
            <person name="Zambonelli A."/>
            <person name="Paolocci F."/>
            <person name="Nowrousian M."/>
            <person name="Ottonello S."/>
            <person name="Baldrian P."/>
            <person name="Spatafora J.W."/>
            <person name="Henrissat B."/>
            <person name="Nagy L.G."/>
            <person name="Aury J.M."/>
            <person name="Wincker P."/>
            <person name="Grigoriev I.V."/>
            <person name="Bonfante P."/>
            <person name="Martin F.M."/>
        </authorList>
    </citation>
    <scope>NUCLEOTIDE SEQUENCE [LARGE SCALE GENOMIC DNA]</scope>
    <source>
        <strain evidence="1 2">ATCC MYA-4762</strain>
    </source>
</reference>